<dbReference type="EMBL" id="LHPM01000012">
    <property type="protein sequence ID" value="OAL66384.1"/>
    <property type="molecule type" value="Genomic_DNA"/>
</dbReference>
<feature type="compositionally biased region" description="Polar residues" evidence="1">
    <location>
        <begin position="62"/>
        <end position="76"/>
    </location>
</feature>
<feature type="region of interest" description="Disordered" evidence="1">
    <location>
        <begin position="1"/>
        <end position="36"/>
    </location>
</feature>
<sequence>MAGTTSTKSTAARGKKSNPLVQPSTSSDSKEKADSLQQSMLTRYIYETRSSELPVSERLHQRANTAASSKATDGLL</sequence>
<organism evidence="2 3">
    <name type="scientific">Trichophyton rubrum</name>
    <name type="common">Athlete's foot fungus</name>
    <name type="synonym">Epidermophyton rubrum</name>
    <dbReference type="NCBI Taxonomy" id="5551"/>
    <lineage>
        <taxon>Eukaryota</taxon>
        <taxon>Fungi</taxon>
        <taxon>Dikarya</taxon>
        <taxon>Ascomycota</taxon>
        <taxon>Pezizomycotina</taxon>
        <taxon>Eurotiomycetes</taxon>
        <taxon>Eurotiomycetidae</taxon>
        <taxon>Onygenales</taxon>
        <taxon>Arthrodermataceae</taxon>
        <taxon>Trichophyton</taxon>
    </lineage>
</organism>
<dbReference type="AlphaFoldDB" id="A0A178F2J1"/>
<dbReference type="Proteomes" id="UP000243015">
    <property type="component" value="Unassembled WGS sequence"/>
</dbReference>
<gene>
    <name evidence="2" type="ORF">A7C99_1770</name>
</gene>
<proteinExistence type="predicted"/>
<feature type="region of interest" description="Disordered" evidence="1">
    <location>
        <begin position="50"/>
        <end position="76"/>
    </location>
</feature>
<evidence type="ECO:0000313" key="3">
    <source>
        <dbReference type="Proteomes" id="UP000243015"/>
    </source>
</evidence>
<comment type="caution">
    <text evidence="2">The sequence shown here is derived from an EMBL/GenBank/DDBJ whole genome shotgun (WGS) entry which is preliminary data.</text>
</comment>
<evidence type="ECO:0000313" key="2">
    <source>
        <dbReference type="EMBL" id="OAL66384.1"/>
    </source>
</evidence>
<name>A0A178F2J1_TRIRU</name>
<protein>
    <submittedName>
        <fullName evidence="2">Uncharacterized protein</fullName>
    </submittedName>
</protein>
<evidence type="ECO:0000256" key="1">
    <source>
        <dbReference type="SAM" id="MobiDB-lite"/>
    </source>
</evidence>
<feature type="compositionally biased region" description="Polar residues" evidence="1">
    <location>
        <begin position="1"/>
        <end position="10"/>
    </location>
</feature>
<accession>A0A178F2J1</accession>
<reference evidence="2 3" key="1">
    <citation type="submission" date="2016-05" db="EMBL/GenBank/DDBJ databases">
        <title>Genome sequencing of Trichophyton rubrum CMCC(F)T1i isolated from hair.</title>
        <authorList>
            <person name="Zhan P."/>
            <person name="Tao Y."/>
            <person name="Liu W."/>
        </authorList>
    </citation>
    <scope>NUCLEOTIDE SEQUENCE [LARGE SCALE GENOMIC DNA]</scope>
    <source>
        <strain evidence="3">CMCC(F)T1i</strain>
    </source>
</reference>